<evidence type="ECO:0000313" key="1">
    <source>
        <dbReference type="EMBL" id="TFK70749.1"/>
    </source>
</evidence>
<organism evidence="1 2">
    <name type="scientific">Pluteus cervinus</name>
    <dbReference type="NCBI Taxonomy" id="181527"/>
    <lineage>
        <taxon>Eukaryota</taxon>
        <taxon>Fungi</taxon>
        <taxon>Dikarya</taxon>
        <taxon>Basidiomycota</taxon>
        <taxon>Agaricomycotina</taxon>
        <taxon>Agaricomycetes</taxon>
        <taxon>Agaricomycetidae</taxon>
        <taxon>Agaricales</taxon>
        <taxon>Pluteineae</taxon>
        <taxon>Pluteaceae</taxon>
        <taxon>Pluteus</taxon>
    </lineage>
</organism>
<protein>
    <submittedName>
        <fullName evidence="1">Uncharacterized protein</fullName>
    </submittedName>
</protein>
<dbReference type="EMBL" id="ML208308">
    <property type="protein sequence ID" value="TFK70749.1"/>
    <property type="molecule type" value="Genomic_DNA"/>
</dbReference>
<evidence type="ECO:0000313" key="2">
    <source>
        <dbReference type="Proteomes" id="UP000308600"/>
    </source>
</evidence>
<dbReference type="Proteomes" id="UP000308600">
    <property type="component" value="Unassembled WGS sequence"/>
</dbReference>
<keyword evidence="2" id="KW-1185">Reference proteome</keyword>
<accession>A0ACD3AYI4</accession>
<sequence>MSVYLRSSPNITHLAIWGDVDVEEKWLDHLKQLSLVRLSVYPSVLRMVHADRSVESRNRVESMLSCFPQLTHLDLVTELPIPSIPCLATLPNLMYLSMCLDQIRPWHFSDLREECPALKALIFFSEEHGPELYLEGDDDHDLQYVEDPRVISCRVSDFVVDWKRGARGQEDIHDFALGKLSGRVDKIKEHVRGLELQ</sequence>
<gene>
    <name evidence="1" type="ORF">BDN72DRAFT_896200</name>
</gene>
<proteinExistence type="predicted"/>
<reference evidence="1 2" key="1">
    <citation type="journal article" date="2019" name="Nat. Ecol. Evol.">
        <title>Megaphylogeny resolves global patterns of mushroom evolution.</title>
        <authorList>
            <person name="Varga T."/>
            <person name="Krizsan K."/>
            <person name="Foldi C."/>
            <person name="Dima B."/>
            <person name="Sanchez-Garcia M."/>
            <person name="Sanchez-Ramirez S."/>
            <person name="Szollosi G.J."/>
            <person name="Szarkandi J.G."/>
            <person name="Papp V."/>
            <person name="Albert L."/>
            <person name="Andreopoulos W."/>
            <person name="Angelini C."/>
            <person name="Antonin V."/>
            <person name="Barry K.W."/>
            <person name="Bougher N.L."/>
            <person name="Buchanan P."/>
            <person name="Buyck B."/>
            <person name="Bense V."/>
            <person name="Catcheside P."/>
            <person name="Chovatia M."/>
            <person name="Cooper J."/>
            <person name="Damon W."/>
            <person name="Desjardin D."/>
            <person name="Finy P."/>
            <person name="Geml J."/>
            <person name="Haridas S."/>
            <person name="Hughes K."/>
            <person name="Justo A."/>
            <person name="Karasinski D."/>
            <person name="Kautmanova I."/>
            <person name="Kiss B."/>
            <person name="Kocsube S."/>
            <person name="Kotiranta H."/>
            <person name="LaButti K.M."/>
            <person name="Lechner B.E."/>
            <person name="Liimatainen K."/>
            <person name="Lipzen A."/>
            <person name="Lukacs Z."/>
            <person name="Mihaltcheva S."/>
            <person name="Morgado L.N."/>
            <person name="Niskanen T."/>
            <person name="Noordeloos M.E."/>
            <person name="Ohm R.A."/>
            <person name="Ortiz-Santana B."/>
            <person name="Ovrebo C."/>
            <person name="Racz N."/>
            <person name="Riley R."/>
            <person name="Savchenko A."/>
            <person name="Shiryaev A."/>
            <person name="Soop K."/>
            <person name="Spirin V."/>
            <person name="Szebenyi C."/>
            <person name="Tomsovsky M."/>
            <person name="Tulloss R.E."/>
            <person name="Uehling J."/>
            <person name="Grigoriev I.V."/>
            <person name="Vagvolgyi C."/>
            <person name="Papp T."/>
            <person name="Martin F.M."/>
            <person name="Miettinen O."/>
            <person name="Hibbett D.S."/>
            <person name="Nagy L.G."/>
        </authorList>
    </citation>
    <scope>NUCLEOTIDE SEQUENCE [LARGE SCALE GENOMIC DNA]</scope>
    <source>
        <strain evidence="1 2">NL-1719</strain>
    </source>
</reference>
<name>A0ACD3AYI4_9AGAR</name>